<evidence type="ECO:0000256" key="1">
    <source>
        <dbReference type="SAM" id="MobiDB-lite"/>
    </source>
</evidence>
<protein>
    <recommendedName>
        <fullName evidence="4">Protein TIC 214</fullName>
    </recommendedName>
</protein>
<feature type="compositionally biased region" description="Basic and acidic residues" evidence="1">
    <location>
        <begin position="59"/>
        <end position="78"/>
    </location>
</feature>
<dbReference type="EMBL" id="BQNB010017936">
    <property type="protein sequence ID" value="GJT68873.1"/>
    <property type="molecule type" value="Genomic_DNA"/>
</dbReference>
<comment type="caution">
    <text evidence="2">The sequence shown here is derived from an EMBL/GenBank/DDBJ whole genome shotgun (WGS) entry which is preliminary data.</text>
</comment>
<feature type="compositionally biased region" description="Acidic residues" evidence="1">
    <location>
        <begin position="93"/>
        <end position="102"/>
    </location>
</feature>
<dbReference type="Proteomes" id="UP001151760">
    <property type="component" value="Unassembled WGS sequence"/>
</dbReference>
<evidence type="ECO:0000313" key="3">
    <source>
        <dbReference type="Proteomes" id="UP001151760"/>
    </source>
</evidence>
<accession>A0ABQ5G1A0</accession>
<organism evidence="2 3">
    <name type="scientific">Tanacetum coccineum</name>
    <dbReference type="NCBI Taxonomy" id="301880"/>
    <lineage>
        <taxon>Eukaryota</taxon>
        <taxon>Viridiplantae</taxon>
        <taxon>Streptophyta</taxon>
        <taxon>Embryophyta</taxon>
        <taxon>Tracheophyta</taxon>
        <taxon>Spermatophyta</taxon>
        <taxon>Magnoliopsida</taxon>
        <taxon>eudicotyledons</taxon>
        <taxon>Gunneridae</taxon>
        <taxon>Pentapetalae</taxon>
        <taxon>asterids</taxon>
        <taxon>campanulids</taxon>
        <taxon>Asterales</taxon>
        <taxon>Asteraceae</taxon>
        <taxon>Asteroideae</taxon>
        <taxon>Anthemideae</taxon>
        <taxon>Anthemidinae</taxon>
        <taxon>Tanacetum</taxon>
    </lineage>
</organism>
<keyword evidence="3" id="KW-1185">Reference proteome</keyword>
<sequence length="197" mass="23125">MKQRYQKPIEVTLPKIFVSSVLKGTKQETSSPKHVHFINLIVTRSKESEAEGEGSVKPNEAECNDHKRTVEAKEKVGEESEIELEEVTKEETKEEEEEDDPEYFDTFPTMEELRYHELLLKDPRPSWEKAKIRTRNLNNVNFSYMIGHFDKKQAYLDIKSPVNVMSRLNYNWIMSNRLESRRKPSNLKKICNFVGES</sequence>
<proteinExistence type="predicted"/>
<feature type="region of interest" description="Disordered" evidence="1">
    <location>
        <begin position="45"/>
        <end position="102"/>
    </location>
</feature>
<evidence type="ECO:0000313" key="2">
    <source>
        <dbReference type="EMBL" id="GJT68873.1"/>
    </source>
</evidence>
<evidence type="ECO:0008006" key="4">
    <source>
        <dbReference type="Google" id="ProtNLM"/>
    </source>
</evidence>
<name>A0ABQ5G1A0_9ASTR</name>
<reference evidence="2" key="1">
    <citation type="journal article" date="2022" name="Int. J. Mol. Sci.">
        <title>Draft Genome of Tanacetum Coccineum: Genomic Comparison of Closely Related Tanacetum-Family Plants.</title>
        <authorList>
            <person name="Yamashiro T."/>
            <person name="Shiraishi A."/>
            <person name="Nakayama K."/>
            <person name="Satake H."/>
        </authorList>
    </citation>
    <scope>NUCLEOTIDE SEQUENCE</scope>
</reference>
<gene>
    <name evidence="2" type="ORF">Tco_1020353</name>
</gene>
<reference evidence="2" key="2">
    <citation type="submission" date="2022-01" db="EMBL/GenBank/DDBJ databases">
        <authorList>
            <person name="Yamashiro T."/>
            <person name="Shiraishi A."/>
            <person name="Satake H."/>
            <person name="Nakayama K."/>
        </authorList>
    </citation>
    <scope>NUCLEOTIDE SEQUENCE</scope>
</reference>